<dbReference type="Gene3D" id="3.30.470.20">
    <property type="entry name" value="ATP-grasp fold, B domain"/>
    <property type="match status" value="1"/>
</dbReference>
<accession>A0A3G3IPK5</accession>
<evidence type="ECO:0000256" key="2">
    <source>
        <dbReference type="ARBA" id="ARBA00001946"/>
    </source>
</evidence>
<dbReference type="NCBIfam" id="TIGR01380">
    <property type="entry name" value="glut_syn"/>
    <property type="match status" value="1"/>
</dbReference>
<evidence type="ECO:0000256" key="3">
    <source>
        <dbReference type="ARBA" id="ARBA00022598"/>
    </source>
</evidence>
<feature type="domain" description="ATP-grasp" evidence="11">
    <location>
        <begin position="143"/>
        <end position="328"/>
    </location>
</feature>
<dbReference type="Gene3D" id="3.40.50.20">
    <property type="match status" value="1"/>
</dbReference>
<organism evidence="12 13">
    <name type="scientific">Bathymodiolus thermophilus thioautotrophic gill symbiont</name>
    <dbReference type="NCBI Taxonomy" id="2360"/>
    <lineage>
        <taxon>Bacteria</taxon>
        <taxon>Pseudomonadati</taxon>
        <taxon>Pseudomonadota</taxon>
        <taxon>Gammaproteobacteria</taxon>
        <taxon>sulfur-oxidizing symbionts</taxon>
    </lineage>
</organism>
<dbReference type="PANTHER" id="PTHR21621:SF4">
    <property type="entry name" value="GLUTATHIONE SYNTHETASE"/>
    <property type="match status" value="1"/>
</dbReference>
<keyword evidence="9" id="KW-0464">Manganese</keyword>
<evidence type="ECO:0000256" key="4">
    <source>
        <dbReference type="ARBA" id="ARBA00022684"/>
    </source>
</evidence>
<dbReference type="SUPFAM" id="SSF52440">
    <property type="entry name" value="PreATP-grasp domain"/>
    <property type="match status" value="1"/>
</dbReference>
<evidence type="ECO:0000256" key="8">
    <source>
        <dbReference type="ARBA" id="ARBA00022842"/>
    </source>
</evidence>
<dbReference type="KEGG" id="bthg:MS2017_2121"/>
<dbReference type="InterPro" id="IPR016185">
    <property type="entry name" value="PreATP-grasp_dom_sf"/>
</dbReference>
<keyword evidence="3 10" id="KW-0436">Ligase</keyword>
<dbReference type="Pfam" id="PF02955">
    <property type="entry name" value="GSH-S_ATP"/>
    <property type="match status" value="1"/>
</dbReference>
<evidence type="ECO:0000313" key="12">
    <source>
        <dbReference type="EMBL" id="AYQ57773.1"/>
    </source>
</evidence>
<dbReference type="SUPFAM" id="SSF56059">
    <property type="entry name" value="Glutathione synthetase ATP-binding domain-like"/>
    <property type="match status" value="1"/>
</dbReference>
<comment type="cofactor">
    <cofactor evidence="1">
        <name>Mn(2+)</name>
        <dbReference type="ChEBI" id="CHEBI:29035"/>
    </cofactor>
</comment>
<keyword evidence="5" id="KW-0479">Metal-binding</keyword>
<keyword evidence="6 10" id="KW-0547">Nucleotide-binding</keyword>
<dbReference type="Gene3D" id="3.30.1490.20">
    <property type="entry name" value="ATP-grasp fold, A domain"/>
    <property type="match status" value="1"/>
</dbReference>
<dbReference type="AlphaFoldDB" id="A0A3G3IPK5"/>
<dbReference type="GO" id="GO:0046872">
    <property type="term" value="F:metal ion binding"/>
    <property type="evidence" value="ECO:0007669"/>
    <property type="project" value="UniProtKB-KW"/>
</dbReference>
<dbReference type="InterPro" id="IPR004215">
    <property type="entry name" value="GSHS_N"/>
</dbReference>
<comment type="pathway">
    <text evidence="10">Sulfur metabolism; glutathione biosynthesis; glutathione from L-cysteine and L-glutamate: step 2/2.</text>
</comment>
<comment type="cofactor">
    <cofactor evidence="2">
        <name>Mg(2+)</name>
        <dbReference type="ChEBI" id="CHEBI:18420"/>
    </cofactor>
</comment>
<dbReference type="UniPathway" id="UPA00142">
    <property type="reaction ID" value="UER00210"/>
</dbReference>
<proteinExistence type="inferred from homology"/>
<dbReference type="InterPro" id="IPR011761">
    <property type="entry name" value="ATP-grasp"/>
</dbReference>
<name>A0A3G3IPK5_9GAMM</name>
<dbReference type="EMBL" id="CP024634">
    <property type="protein sequence ID" value="AYQ57773.1"/>
    <property type="molecule type" value="Genomic_DNA"/>
</dbReference>
<evidence type="ECO:0000256" key="5">
    <source>
        <dbReference type="ARBA" id="ARBA00022723"/>
    </source>
</evidence>
<dbReference type="GO" id="GO:0004363">
    <property type="term" value="F:glutathione synthase activity"/>
    <property type="evidence" value="ECO:0007669"/>
    <property type="project" value="UniProtKB-UniRule"/>
</dbReference>
<evidence type="ECO:0000256" key="10">
    <source>
        <dbReference type="HAMAP-Rule" id="MF_00162"/>
    </source>
</evidence>
<dbReference type="Proteomes" id="UP000278334">
    <property type="component" value="Chromosome"/>
</dbReference>
<evidence type="ECO:0000256" key="9">
    <source>
        <dbReference type="ARBA" id="ARBA00023211"/>
    </source>
</evidence>
<dbReference type="HAMAP" id="MF_00162">
    <property type="entry name" value="GSH_S"/>
    <property type="match status" value="1"/>
</dbReference>
<keyword evidence="8" id="KW-0460">Magnesium</keyword>
<dbReference type="PROSITE" id="PS50975">
    <property type="entry name" value="ATP_GRASP"/>
    <property type="match status" value="1"/>
</dbReference>
<dbReference type="GO" id="GO:0005524">
    <property type="term" value="F:ATP binding"/>
    <property type="evidence" value="ECO:0007669"/>
    <property type="project" value="UniProtKB-UniRule"/>
</dbReference>
<dbReference type="InterPro" id="IPR004218">
    <property type="entry name" value="GSHS_ATP-bd"/>
</dbReference>
<gene>
    <name evidence="10" type="primary">gshB</name>
    <name evidence="12" type="ORF">MS2017_2121</name>
</gene>
<evidence type="ECO:0000259" key="11">
    <source>
        <dbReference type="PROSITE" id="PS50975"/>
    </source>
</evidence>
<evidence type="ECO:0000256" key="7">
    <source>
        <dbReference type="ARBA" id="ARBA00022840"/>
    </source>
</evidence>
<evidence type="ECO:0000313" key="13">
    <source>
        <dbReference type="Proteomes" id="UP000278334"/>
    </source>
</evidence>
<keyword evidence="4 10" id="KW-0317">Glutathione biosynthesis</keyword>
<dbReference type="PANTHER" id="PTHR21621">
    <property type="entry name" value="RIBOSOMAL PROTEIN S6 MODIFICATION PROTEIN"/>
    <property type="match status" value="1"/>
</dbReference>
<dbReference type="InterPro" id="IPR013815">
    <property type="entry name" value="ATP_grasp_subdomain_1"/>
</dbReference>
<evidence type="ECO:0000256" key="6">
    <source>
        <dbReference type="ARBA" id="ARBA00022741"/>
    </source>
</evidence>
<protein>
    <recommendedName>
        <fullName evidence="10">Glutathione synthetase</fullName>
        <ecNumber evidence="10">6.3.2.3</ecNumber>
    </recommendedName>
    <alternativeName>
        <fullName evidence="10">GSH synthetase</fullName>
        <shortName evidence="10">GSH-S</shortName>
        <shortName evidence="10">GSHase</shortName>
    </alternativeName>
    <alternativeName>
        <fullName evidence="10">Glutathione synthase</fullName>
    </alternativeName>
</protein>
<dbReference type="EC" id="6.3.2.3" evidence="10"/>
<dbReference type="Pfam" id="PF02951">
    <property type="entry name" value="GSH-S_N"/>
    <property type="match status" value="1"/>
</dbReference>
<dbReference type="FunFam" id="3.40.50.20:FF:000009">
    <property type="entry name" value="Glutathione synthetase"/>
    <property type="match status" value="1"/>
</dbReference>
<comment type="catalytic activity">
    <reaction evidence="10">
        <text>gamma-L-glutamyl-L-cysteine + glycine + ATP = glutathione + ADP + phosphate + H(+)</text>
        <dbReference type="Rhea" id="RHEA:13557"/>
        <dbReference type="ChEBI" id="CHEBI:15378"/>
        <dbReference type="ChEBI" id="CHEBI:30616"/>
        <dbReference type="ChEBI" id="CHEBI:43474"/>
        <dbReference type="ChEBI" id="CHEBI:57305"/>
        <dbReference type="ChEBI" id="CHEBI:57925"/>
        <dbReference type="ChEBI" id="CHEBI:58173"/>
        <dbReference type="ChEBI" id="CHEBI:456216"/>
        <dbReference type="EC" id="6.3.2.3"/>
    </reaction>
</comment>
<evidence type="ECO:0000256" key="1">
    <source>
        <dbReference type="ARBA" id="ARBA00001936"/>
    </source>
</evidence>
<sequence length="335" mass="37588">MIIHIYAKVLIKSSCIIIAMKIAILMDDIANINPKKDSSLAMMLEAVRRGWEVWTFDTTDLFADKSGVYANTSQTTVIDNLEHWFEKQPSQTRLLGDFDVILMRKDPPFDMNYIYATYFLEQAEKQGVLVVNKPQSLRDANEKLFALNFPHCMPKTLVSSNKTQINAFINEQKTAVVKPLDGMGGHDIFKFKAGDDKINTTLKRLTDNGKQPIMVQEFLSDIVKGDKRILLINGKPIDYCLARIPAKGNFKGNLAAGATGIGQPLNKRDYYLCTQIAPTLKAKGLMFVGLDVIGDYITEINVTSPTCIRELDTQFNLNIAGVLFDAIEQKLKLQK</sequence>
<comment type="similarity">
    <text evidence="10">Belongs to the prokaryotic GSH synthase family.</text>
</comment>
<dbReference type="GO" id="GO:0005737">
    <property type="term" value="C:cytoplasm"/>
    <property type="evidence" value="ECO:0007669"/>
    <property type="project" value="TreeGrafter"/>
</dbReference>
<reference evidence="12 13" key="1">
    <citation type="submission" date="2017-11" db="EMBL/GenBank/DDBJ databases">
        <title>Genome sequence of the bacterial symbiont EPR9N from a vent mussel Bathymodiolus thermophilus.</title>
        <authorList>
            <person name="Won Y.-J."/>
        </authorList>
    </citation>
    <scope>NUCLEOTIDE SEQUENCE [LARGE SCALE GENOMIC DNA]</scope>
    <source>
        <strain evidence="12 13">EPR9N</strain>
    </source>
</reference>
<dbReference type="InterPro" id="IPR006284">
    <property type="entry name" value="Glut_synth_pro"/>
</dbReference>
<keyword evidence="7 10" id="KW-0067">ATP-binding</keyword>
<dbReference type="NCBIfam" id="NF003573">
    <property type="entry name" value="PRK05246.1"/>
    <property type="match status" value="1"/>
</dbReference>